<evidence type="ECO:0000256" key="2">
    <source>
        <dbReference type="ARBA" id="ARBA00012438"/>
    </source>
</evidence>
<dbReference type="InterPro" id="IPR004358">
    <property type="entry name" value="Sig_transdc_His_kin-like_C"/>
</dbReference>
<dbReference type="PRINTS" id="PR00344">
    <property type="entry name" value="BCTRLSENSOR"/>
</dbReference>
<dbReference type="PROSITE" id="PS50109">
    <property type="entry name" value="HIS_KIN"/>
    <property type="match status" value="1"/>
</dbReference>
<keyword evidence="9" id="KW-1185">Reference proteome</keyword>
<reference evidence="8 9" key="2">
    <citation type="journal article" date="2011" name="J. Bacteriol.">
        <title>Complete genome sequence of strain HTCC2503T of Parvularcula bermudensis, the type species of the order "Parvularculales" in the class Alphaproteobacteria.</title>
        <authorList>
            <person name="Oh H.M."/>
            <person name="Kang I."/>
            <person name="Vergin K.L."/>
            <person name="Kang D."/>
            <person name="Rhee K.H."/>
            <person name="Giovannoni S.J."/>
            <person name="Cho J.C."/>
        </authorList>
    </citation>
    <scope>NUCLEOTIDE SEQUENCE [LARGE SCALE GENOMIC DNA]</scope>
    <source>
        <strain evidence="9">ATCC BAA-594 / HTCC2503 / KCTC 12087</strain>
    </source>
</reference>
<keyword evidence="3" id="KW-0597">Phosphoprotein</keyword>
<dbReference type="InterPro" id="IPR005467">
    <property type="entry name" value="His_kinase_dom"/>
</dbReference>
<dbReference type="GO" id="GO:0004673">
    <property type="term" value="F:protein histidine kinase activity"/>
    <property type="evidence" value="ECO:0007669"/>
    <property type="project" value="UniProtKB-EC"/>
</dbReference>
<dbReference type="EC" id="2.7.13.3" evidence="2"/>
<comment type="catalytic activity">
    <reaction evidence="1">
        <text>ATP + protein L-histidine = ADP + protein N-phospho-L-histidine.</text>
        <dbReference type="EC" id="2.7.13.3"/>
    </reaction>
</comment>
<evidence type="ECO:0000256" key="3">
    <source>
        <dbReference type="ARBA" id="ARBA00022553"/>
    </source>
</evidence>
<dbReference type="HOGENOM" id="CLU_000445_89_3_5"/>
<accession>E0TFW7</accession>
<dbReference type="Proteomes" id="UP000001302">
    <property type="component" value="Chromosome"/>
</dbReference>
<gene>
    <name evidence="8" type="ordered locus">PB2503_07544</name>
</gene>
<reference evidence="9" key="1">
    <citation type="submission" date="2010-08" db="EMBL/GenBank/DDBJ databases">
        <title>Genome sequence of Parvularcula bermudensis HTCC2503.</title>
        <authorList>
            <person name="Kang D.-M."/>
            <person name="Oh H.-M."/>
            <person name="Cho J.-C."/>
        </authorList>
    </citation>
    <scope>NUCLEOTIDE SEQUENCE [LARGE SCALE GENOMIC DNA]</scope>
    <source>
        <strain evidence="9">ATCC BAA-594 / HTCC2503 / KCTC 12087</strain>
    </source>
</reference>
<evidence type="ECO:0000313" key="9">
    <source>
        <dbReference type="Proteomes" id="UP000001302"/>
    </source>
</evidence>
<dbReference type="STRING" id="314260.PB2503_07544"/>
<evidence type="ECO:0000256" key="1">
    <source>
        <dbReference type="ARBA" id="ARBA00000085"/>
    </source>
</evidence>
<keyword evidence="6" id="KW-0902">Two-component regulatory system</keyword>
<dbReference type="SMART" id="SM00387">
    <property type="entry name" value="HATPase_c"/>
    <property type="match status" value="1"/>
</dbReference>
<dbReference type="Gene3D" id="3.30.565.10">
    <property type="entry name" value="Histidine kinase-like ATPase, C-terminal domain"/>
    <property type="match status" value="1"/>
</dbReference>
<dbReference type="OrthoDB" id="9806130at2"/>
<dbReference type="SUPFAM" id="SSF55874">
    <property type="entry name" value="ATPase domain of HSP90 chaperone/DNA topoisomerase II/histidine kinase"/>
    <property type="match status" value="1"/>
</dbReference>
<dbReference type="Pfam" id="PF02518">
    <property type="entry name" value="HATPase_c"/>
    <property type="match status" value="1"/>
</dbReference>
<evidence type="ECO:0000256" key="6">
    <source>
        <dbReference type="ARBA" id="ARBA00023012"/>
    </source>
</evidence>
<dbReference type="PANTHER" id="PTHR44936:SF9">
    <property type="entry name" value="SENSOR PROTEIN CREC"/>
    <property type="match status" value="1"/>
</dbReference>
<dbReference type="InterPro" id="IPR003594">
    <property type="entry name" value="HATPase_dom"/>
</dbReference>
<name>E0TFW7_PARBH</name>
<keyword evidence="4" id="KW-0808">Transferase</keyword>
<evidence type="ECO:0000313" key="8">
    <source>
        <dbReference type="EMBL" id="ADM09566.1"/>
    </source>
</evidence>
<sequence length="226" mass="24437">MSLSDADFAARFRHLLRQPLIGMRTLTSGLSREPLSAPAKEILSAISQGLEETDIELQALGHFLWLSYGNPIPQPAPLELEDAMAAMIGRDSDLRGEGGRIETDLAPLTVCTDENLLALSILPLLDNALAFSKGSITLTARPQAGKRVAIVVKDEGIGISDHFMAPPYEPFRVENELQTSRPSRLGLGLPVSSRAIEALGGRLIFRRPETGGTEVTVDLPAHLPER</sequence>
<dbReference type="eggNOG" id="COG4191">
    <property type="taxonomic scope" value="Bacteria"/>
</dbReference>
<dbReference type="KEGG" id="pbr:PB2503_07544"/>
<dbReference type="InterPro" id="IPR036890">
    <property type="entry name" value="HATPase_C_sf"/>
</dbReference>
<dbReference type="InterPro" id="IPR050980">
    <property type="entry name" value="2C_sensor_his_kinase"/>
</dbReference>
<evidence type="ECO:0000256" key="5">
    <source>
        <dbReference type="ARBA" id="ARBA00022777"/>
    </source>
</evidence>
<dbReference type="GO" id="GO:0000160">
    <property type="term" value="P:phosphorelay signal transduction system"/>
    <property type="evidence" value="ECO:0007669"/>
    <property type="project" value="UniProtKB-KW"/>
</dbReference>
<evidence type="ECO:0000259" key="7">
    <source>
        <dbReference type="PROSITE" id="PS50109"/>
    </source>
</evidence>
<protein>
    <recommendedName>
        <fullName evidence="2">histidine kinase</fullName>
        <ecNumber evidence="2">2.7.13.3</ecNumber>
    </recommendedName>
</protein>
<organism evidence="8 9">
    <name type="scientific">Parvularcula bermudensis (strain ATCC BAA-594 / HTCC2503 / KCTC 12087)</name>
    <dbReference type="NCBI Taxonomy" id="314260"/>
    <lineage>
        <taxon>Bacteria</taxon>
        <taxon>Pseudomonadati</taxon>
        <taxon>Pseudomonadota</taxon>
        <taxon>Alphaproteobacteria</taxon>
        <taxon>Parvularculales</taxon>
        <taxon>Parvularculaceae</taxon>
        <taxon>Parvularcula</taxon>
    </lineage>
</organism>
<proteinExistence type="predicted"/>
<dbReference type="PANTHER" id="PTHR44936">
    <property type="entry name" value="SENSOR PROTEIN CREC"/>
    <property type="match status" value="1"/>
</dbReference>
<evidence type="ECO:0000256" key="4">
    <source>
        <dbReference type="ARBA" id="ARBA00022679"/>
    </source>
</evidence>
<dbReference type="RefSeq" id="WP_013300540.1">
    <property type="nucleotide sequence ID" value="NC_014414.1"/>
</dbReference>
<keyword evidence="5 8" id="KW-0418">Kinase</keyword>
<feature type="domain" description="Histidine kinase" evidence="7">
    <location>
        <begin position="11"/>
        <end position="223"/>
    </location>
</feature>
<dbReference type="EMBL" id="CP002156">
    <property type="protein sequence ID" value="ADM09566.1"/>
    <property type="molecule type" value="Genomic_DNA"/>
</dbReference>
<dbReference type="AlphaFoldDB" id="E0TFW7"/>